<dbReference type="InterPro" id="IPR021373">
    <property type="entry name" value="DUF2993"/>
</dbReference>
<accession>A0ABQ3T504</accession>
<evidence type="ECO:0000313" key="1">
    <source>
        <dbReference type="EMBL" id="GHI75477.1"/>
    </source>
</evidence>
<keyword evidence="2" id="KW-1185">Reference proteome</keyword>
<sequence length="239" mass="24455">MKHPLRRTWAALRRRLVLTVTVTVVLLAVVATGTAEYTVRHRIQNRVAKAAPGLGDDVSVGVADGWALWDLAHGSIPRLDVSSDDARVGRLSQVRVRARLDDVRLGGTTTVAASHVDVTVSTQSLAAAIRGAVPSVAVAAVTTDPAKGTVLADVGPGGLGRLTLRPVLADGKVTLAVDGLTLFGRPVPTDRLGIGAGGFGPQAGVPKEYPLGLAATSAEVRPDGLHVALSGGPSTLSDA</sequence>
<evidence type="ECO:0000313" key="2">
    <source>
        <dbReference type="Proteomes" id="UP000608522"/>
    </source>
</evidence>
<evidence type="ECO:0008006" key="3">
    <source>
        <dbReference type="Google" id="ProtNLM"/>
    </source>
</evidence>
<organism evidence="1 2">
    <name type="scientific">Streptomyces spororaveus</name>
    <dbReference type="NCBI Taxonomy" id="284039"/>
    <lineage>
        <taxon>Bacteria</taxon>
        <taxon>Bacillati</taxon>
        <taxon>Actinomycetota</taxon>
        <taxon>Actinomycetes</taxon>
        <taxon>Kitasatosporales</taxon>
        <taxon>Streptomycetaceae</taxon>
        <taxon>Streptomyces</taxon>
    </lineage>
</organism>
<name>A0ABQ3T504_9ACTN</name>
<dbReference type="Pfam" id="PF11209">
    <property type="entry name" value="LmeA"/>
    <property type="match status" value="1"/>
</dbReference>
<gene>
    <name evidence="1" type="ORF">Sspor_10380</name>
</gene>
<comment type="caution">
    <text evidence="1">The sequence shown here is derived from an EMBL/GenBank/DDBJ whole genome shotgun (WGS) entry which is preliminary data.</text>
</comment>
<dbReference type="RefSeq" id="WP_202197918.1">
    <property type="nucleotide sequence ID" value="NZ_BAAATO010000004.1"/>
</dbReference>
<protein>
    <recommendedName>
        <fullName evidence="3">DUF2993 family protein</fullName>
    </recommendedName>
</protein>
<dbReference type="EMBL" id="BNED01000005">
    <property type="protein sequence ID" value="GHI75477.1"/>
    <property type="molecule type" value="Genomic_DNA"/>
</dbReference>
<proteinExistence type="predicted"/>
<reference evidence="2" key="1">
    <citation type="submission" date="2023-07" db="EMBL/GenBank/DDBJ databases">
        <title>Whole genome shotgun sequence of Streptomyces spororaveus NBRC 15456.</title>
        <authorList>
            <person name="Komaki H."/>
            <person name="Tamura T."/>
        </authorList>
    </citation>
    <scope>NUCLEOTIDE SEQUENCE [LARGE SCALE GENOMIC DNA]</scope>
    <source>
        <strain evidence="2">NBRC 15456</strain>
    </source>
</reference>
<dbReference type="Proteomes" id="UP000608522">
    <property type="component" value="Unassembled WGS sequence"/>
</dbReference>